<dbReference type="AlphaFoldDB" id="A0AB33IS91"/>
<dbReference type="GO" id="GO:0008381">
    <property type="term" value="F:mechanosensitive monoatomic ion channel activity"/>
    <property type="evidence" value="ECO:0007669"/>
    <property type="project" value="InterPro"/>
</dbReference>
<accession>A0AB33IS91</accession>
<organism evidence="7">
    <name type="scientific">Prevotella sp. GTC17253</name>
    <dbReference type="NCBI Taxonomy" id="3236793"/>
    <lineage>
        <taxon>Bacteria</taxon>
        <taxon>Pseudomonadati</taxon>
        <taxon>Bacteroidota</taxon>
        <taxon>Bacteroidia</taxon>
        <taxon>Bacteroidales</taxon>
        <taxon>Prevotellaceae</taxon>
        <taxon>Prevotella</taxon>
    </lineage>
</organism>
<evidence type="ECO:0000259" key="6">
    <source>
        <dbReference type="Pfam" id="PF00924"/>
    </source>
</evidence>
<keyword evidence="3 5" id="KW-1133">Transmembrane helix</keyword>
<dbReference type="GO" id="GO:0005886">
    <property type="term" value="C:plasma membrane"/>
    <property type="evidence" value="ECO:0007669"/>
    <property type="project" value="TreeGrafter"/>
</dbReference>
<dbReference type="InterPro" id="IPR010920">
    <property type="entry name" value="LSM_dom_sf"/>
</dbReference>
<keyword evidence="2 5" id="KW-0812">Transmembrane</keyword>
<comment type="subcellular location">
    <subcellularLocation>
        <location evidence="1">Membrane</location>
    </subcellularLocation>
</comment>
<dbReference type="InterPro" id="IPR006685">
    <property type="entry name" value="MscS_channel_2nd"/>
</dbReference>
<keyword evidence="4 5" id="KW-0472">Membrane</keyword>
<dbReference type="PANTHER" id="PTHR30414:SF0">
    <property type="entry name" value="MINICONDUCTANCE MECHANOSENSITIVE CHANNEL YBDG"/>
    <property type="match status" value="1"/>
</dbReference>
<evidence type="ECO:0000256" key="4">
    <source>
        <dbReference type="ARBA" id="ARBA00023136"/>
    </source>
</evidence>
<dbReference type="Gene3D" id="2.30.30.60">
    <property type="match status" value="1"/>
</dbReference>
<reference evidence="7" key="1">
    <citation type="submission" date="2024-07" db="EMBL/GenBank/DDBJ databases">
        <title>Complete genome sequence of Prevotella sp. YM-2024 GTC17253.</title>
        <authorList>
            <person name="Hayashi M."/>
            <person name="Muto Y."/>
            <person name="Tanaka K."/>
            <person name="Niwa H."/>
        </authorList>
    </citation>
    <scope>NUCLEOTIDE SEQUENCE</scope>
    <source>
        <strain evidence="7">GTC17253</strain>
    </source>
</reference>
<name>A0AB33IS91_9BACT</name>
<dbReference type="InterPro" id="IPR023408">
    <property type="entry name" value="MscS_beta-dom_sf"/>
</dbReference>
<dbReference type="SUPFAM" id="SSF50182">
    <property type="entry name" value="Sm-like ribonucleoproteins"/>
    <property type="match status" value="1"/>
</dbReference>
<sequence length="389" mass="43880">METIRIFVESLIQLTGITGSAVPIVRHIALVIVAMLLAWGGGYIVRRIVIPVVHKITNHTATQWDDQLFNDRVLHSACRIIPAIIIRWLLPMVFYQFPVVRDVLERLTDIYITIMSVRMVTALLTSVQQLNTAHSSSTRQYLQSFCGVLKIIAIFIAVIIVAAIILGKNPSTLFAGLGATSAVLMLVFKDTIEGLVAGIRLTSNEMLHKGEWITVASAGADGTVEEMTLTTVKVKNFDNSITTVSPLALVNGSFQNWKTMQEGAGRRVKRKLFFDFRSIRIADEKLKEHLRERQLATDEQLKEENVVNLTLFRTYMEKMLGEAKEVNPDMTLMVRQLEPTVTGLPIEFYFFIGTTVWTDYEHAQAALMERIYALVPEFGLTIYQQYPDQ</sequence>
<dbReference type="Pfam" id="PF00924">
    <property type="entry name" value="MS_channel_2nd"/>
    <property type="match status" value="1"/>
</dbReference>
<evidence type="ECO:0000256" key="3">
    <source>
        <dbReference type="ARBA" id="ARBA00022989"/>
    </source>
</evidence>
<dbReference type="EMBL" id="AP035785">
    <property type="protein sequence ID" value="BFO70084.1"/>
    <property type="molecule type" value="Genomic_DNA"/>
</dbReference>
<evidence type="ECO:0000256" key="5">
    <source>
        <dbReference type="SAM" id="Phobius"/>
    </source>
</evidence>
<evidence type="ECO:0000256" key="1">
    <source>
        <dbReference type="ARBA" id="ARBA00004370"/>
    </source>
</evidence>
<evidence type="ECO:0000313" key="7">
    <source>
        <dbReference type="EMBL" id="BFO70084.1"/>
    </source>
</evidence>
<feature type="transmembrane region" description="Helical" evidence="5">
    <location>
        <begin position="24"/>
        <end position="45"/>
    </location>
</feature>
<protein>
    <submittedName>
        <fullName evidence="7">Mechanosensitive ion channel</fullName>
    </submittedName>
</protein>
<gene>
    <name evidence="7" type="ORF">GTC17253_00500</name>
</gene>
<dbReference type="InterPro" id="IPR030192">
    <property type="entry name" value="YbdG"/>
</dbReference>
<feature type="domain" description="Mechanosensitive ion channel MscS" evidence="6">
    <location>
        <begin position="190"/>
        <end position="258"/>
    </location>
</feature>
<feature type="transmembrane region" description="Helical" evidence="5">
    <location>
        <begin position="148"/>
        <end position="166"/>
    </location>
</feature>
<evidence type="ECO:0000256" key="2">
    <source>
        <dbReference type="ARBA" id="ARBA00022692"/>
    </source>
</evidence>
<dbReference type="PANTHER" id="PTHR30414">
    <property type="entry name" value="MINICONDUCTANCE MECHANOSENSITIVE CHANNEL YBDG"/>
    <property type="match status" value="1"/>
</dbReference>
<proteinExistence type="predicted"/>
<dbReference type="GO" id="GO:0071470">
    <property type="term" value="P:cellular response to osmotic stress"/>
    <property type="evidence" value="ECO:0007669"/>
    <property type="project" value="InterPro"/>
</dbReference>